<dbReference type="RefSeq" id="WP_189458221.1">
    <property type="nucleotide sequence ID" value="NZ_BMYO01000001.1"/>
</dbReference>
<evidence type="ECO:0000313" key="12">
    <source>
        <dbReference type="Proteomes" id="UP000604737"/>
    </source>
</evidence>
<evidence type="ECO:0000256" key="6">
    <source>
        <dbReference type="ARBA" id="ARBA00022833"/>
    </source>
</evidence>
<evidence type="ECO:0000256" key="4">
    <source>
        <dbReference type="ARBA" id="ARBA00022723"/>
    </source>
</evidence>
<dbReference type="Pfam" id="PF02578">
    <property type="entry name" value="Cu-oxidase_4"/>
    <property type="match status" value="1"/>
</dbReference>
<comment type="similarity">
    <text evidence="2 10">Belongs to the purine nucleoside phosphorylase YfiH/LACC1 family.</text>
</comment>
<evidence type="ECO:0000256" key="9">
    <source>
        <dbReference type="ARBA" id="ARBA00049893"/>
    </source>
</evidence>
<evidence type="ECO:0000256" key="2">
    <source>
        <dbReference type="ARBA" id="ARBA00007353"/>
    </source>
</evidence>
<evidence type="ECO:0000256" key="1">
    <source>
        <dbReference type="ARBA" id="ARBA00000553"/>
    </source>
</evidence>
<name>A0ABQ3GUZ2_9NEIS</name>
<keyword evidence="3" id="KW-0808">Transferase</keyword>
<dbReference type="Gene3D" id="3.60.140.10">
    <property type="entry name" value="CNF1/YfiH-like putative cysteine hydrolases"/>
    <property type="match status" value="1"/>
</dbReference>
<dbReference type="SUPFAM" id="SSF64438">
    <property type="entry name" value="CNF1/YfiH-like putative cysteine hydrolases"/>
    <property type="match status" value="1"/>
</dbReference>
<keyword evidence="5" id="KW-0378">Hydrolase</keyword>
<keyword evidence="6" id="KW-0862">Zinc</keyword>
<comment type="caution">
    <text evidence="11">The sequence shown here is derived from an EMBL/GenBank/DDBJ whole genome shotgun (WGS) entry which is preliminary data.</text>
</comment>
<evidence type="ECO:0000256" key="7">
    <source>
        <dbReference type="ARBA" id="ARBA00047989"/>
    </source>
</evidence>
<dbReference type="CDD" id="cd16833">
    <property type="entry name" value="YfiH"/>
    <property type="match status" value="1"/>
</dbReference>
<keyword evidence="12" id="KW-1185">Reference proteome</keyword>
<dbReference type="InterPro" id="IPR011324">
    <property type="entry name" value="Cytotoxic_necrot_fac-like_cat"/>
</dbReference>
<dbReference type="Proteomes" id="UP000604737">
    <property type="component" value="Unassembled WGS sequence"/>
</dbReference>
<keyword evidence="4" id="KW-0479">Metal-binding</keyword>
<evidence type="ECO:0000313" key="11">
    <source>
        <dbReference type="EMBL" id="GHD55511.1"/>
    </source>
</evidence>
<gene>
    <name evidence="11" type="ORF">GCM10007350_01280</name>
</gene>
<organism evidence="11 12">
    <name type="scientific">Jeongeupia chitinilytica</name>
    <dbReference type="NCBI Taxonomy" id="1041641"/>
    <lineage>
        <taxon>Bacteria</taxon>
        <taxon>Pseudomonadati</taxon>
        <taxon>Pseudomonadota</taxon>
        <taxon>Betaproteobacteria</taxon>
        <taxon>Neisseriales</taxon>
        <taxon>Chitinibacteraceae</taxon>
        <taxon>Jeongeupia</taxon>
    </lineage>
</organism>
<comment type="catalytic activity">
    <reaction evidence="1">
        <text>inosine + phosphate = alpha-D-ribose 1-phosphate + hypoxanthine</text>
        <dbReference type="Rhea" id="RHEA:27646"/>
        <dbReference type="ChEBI" id="CHEBI:17368"/>
        <dbReference type="ChEBI" id="CHEBI:17596"/>
        <dbReference type="ChEBI" id="CHEBI:43474"/>
        <dbReference type="ChEBI" id="CHEBI:57720"/>
        <dbReference type="EC" id="2.4.2.1"/>
    </reaction>
    <physiologicalReaction direction="left-to-right" evidence="1">
        <dbReference type="Rhea" id="RHEA:27647"/>
    </physiologicalReaction>
</comment>
<dbReference type="PANTHER" id="PTHR30616">
    <property type="entry name" value="UNCHARACTERIZED PROTEIN YFIH"/>
    <property type="match status" value="1"/>
</dbReference>
<protein>
    <recommendedName>
        <fullName evidence="10">Purine nucleoside phosphorylase</fullName>
    </recommendedName>
</protein>
<evidence type="ECO:0000256" key="10">
    <source>
        <dbReference type="RuleBase" id="RU361274"/>
    </source>
</evidence>
<dbReference type="EMBL" id="BMYO01000001">
    <property type="protein sequence ID" value="GHD55511.1"/>
    <property type="molecule type" value="Genomic_DNA"/>
</dbReference>
<evidence type="ECO:0000256" key="5">
    <source>
        <dbReference type="ARBA" id="ARBA00022801"/>
    </source>
</evidence>
<comment type="catalytic activity">
    <reaction evidence="8">
        <text>adenosine + phosphate = alpha-D-ribose 1-phosphate + adenine</text>
        <dbReference type="Rhea" id="RHEA:27642"/>
        <dbReference type="ChEBI" id="CHEBI:16335"/>
        <dbReference type="ChEBI" id="CHEBI:16708"/>
        <dbReference type="ChEBI" id="CHEBI:43474"/>
        <dbReference type="ChEBI" id="CHEBI:57720"/>
        <dbReference type="EC" id="2.4.2.1"/>
    </reaction>
    <physiologicalReaction direction="left-to-right" evidence="8">
        <dbReference type="Rhea" id="RHEA:27643"/>
    </physiologicalReaction>
</comment>
<dbReference type="InterPro" id="IPR003730">
    <property type="entry name" value="Cu_polyphenol_OxRdtase"/>
</dbReference>
<comment type="catalytic activity">
    <reaction evidence="7">
        <text>adenosine + H2O + H(+) = inosine + NH4(+)</text>
        <dbReference type="Rhea" id="RHEA:24408"/>
        <dbReference type="ChEBI" id="CHEBI:15377"/>
        <dbReference type="ChEBI" id="CHEBI:15378"/>
        <dbReference type="ChEBI" id="CHEBI:16335"/>
        <dbReference type="ChEBI" id="CHEBI:17596"/>
        <dbReference type="ChEBI" id="CHEBI:28938"/>
        <dbReference type="EC" id="3.5.4.4"/>
    </reaction>
    <physiologicalReaction direction="left-to-right" evidence="7">
        <dbReference type="Rhea" id="RHEA:24409"/>
    </physiologicalReaction>
</comment>
<comment type="catalytic activity">
    <reaction evidence="9">
        <text>S-methyl-5'-thioadenosine + phosphate = 5-(methylsulfanyl)-alpha-D-ribose 1-phosphate + adenine</text>
        <dbReference type="Rhea" id="RHEA:11852"/>
        <dbReference type="ChEBI" id="CHEBI:16708"/>
        <dbReference type="ChEBI" id="CHEBI:17509"/>
        <dbReference type="ChEBI" id="CHEBI:43474"/>
        <dbReference type="ChEBI" id="CHEBI:58533"/>
        <dbReference type="EC" id="2.4.2.28"/>
    </reaction>
    <physiologicalReaction direction="left-to-right" evidence="9">
        <dbReference type="Rhea" id="RHEA:11853"/>
    </physiologicalReaction>
</comment>
<sequence length="251" mass="26176">MSVTEHGPASHGLIPDWPAPARVRALQTTRLGGVSAPPYASFNLGDHVGDDPQAVASNRAALATGLPATPLWLTQVHGTTVLDAGQPQADRTADASVAHAPGAVCAIMTADCLPVLLCNDEGTVVGAAHAGWRGLCNGVLEATVAAMDVPGESLMAWLGPTIGRDAFEVGSDVLDAFTAHDANAARAFRPAASAGKYWADIELLARQRLAALGVSRVYGGGLCTVSDAERWFSYRRDRTTGRMASLIWLQP</sequence>
<accession>A0ABQ3GUZ2</accession>
<proteinExistence type="inferred from homology"/>
<dbReference type="PANTHER" id="PTHR30616:SF2">
    <property type="entry name" value="PURINE NUCLEOSIDE PHOSPHORYLASE LACC1"/>
    <property type="match status" value="1"/>
</dbReference>
<evidence type="ECO:0000256" key="3">
    <source>
        <dbReference type="ARBA" id="ARBA00022679"/>
    </source>
</evidence>
<dbReference type="InterPro" id="IPR038371">
    <property type="entry name" value="Cu_polyphenol_OxRdtase_sf"/>
</dbReference>
<evidence type="ECO:0000256" key="8">
    <source>
        <dbReference type="ARBA" id="ARBA00048968"/>
    </source>
</evidence>
<dbReference type="NCBIfam" id="TIGR00726">
    <property type="entry name" value="peptidoglycan editing factor PgeF"/>
    <property type="match status" value="1"/>
</dbReference>
<reference evidence="12" key="1">
    <citation type="journal article" date="2019" name="Int. J. Syst. Evol. Microbiol.">
        <title>The Global Catalogue of Microorganisms (GCM) 10K type strain sequencing project: providing services to taxonomists for standard genome sequencing and annotation.</title>
        <authorList>
            <consortium name="The Broad Institute Genomics Platform"/>
            <consortium name="The Broad Institute Genome Sequencing Center for Infectious Disease"/>
            <person name="Wu L."/>
            <person name="Ma J."/>
        </authorList>
    </citation>
    <scope>NUCLEOTIDE SEQUENCE [LARGE SCALE GENOMIC DNA]</scope>
    <source>
        <strain evidence="12">KCTC 23701</strain>
    </source>
</reference>